<dbReference type="Proteomes" id="UP000008064">
    <property type="component" value="Unassembled WGS sequence"/>
</dbReference>
<dbReference type="HOGENOM" id="CLU_2962308_0_0_1"/>
<dbReference type="RefSeq" id="XP_007315264.1">
    <property type="nucleotide sequence ID" value="XM_007315202.1"/>
</dbReference>
<accession>F8NPG3</accession>
<proteinExistence type="predicted"/>
<dbReference type="GeneID" id="18810948"/>
<name>F8NPG3_SERL9</name>
<protein>
    <submittedName>
        <fullName evidence="1">Uncharacterized protein</fullName>
    </submittedName>
</protein>
<dbReference type="KEGG" id="sla:SERLADRAFT_381490"/>
<sequence>MKVENPWQERHYSSFQVRQAIEHSALNIRTSSTEQVIFSKTLYGQNCKLQKRIVKMPLS</sequence>
<organism>
    <name type="scientific">Serpula lacrymans var. lacrymans (strain S7.9)</name>
    <name type="common">Dry rot fungus</name>
    <dbReference type="NCBI Taxonomy" id="578457"/>
    <lineage>
        <taxon>Eukaryota</taxon>
        <taxon>Fungi</taxon>
        <taxon>Dikarya</taxon>
        <taxon>Basidiomycota</taxon>
        <taxon>Agaricomycotina</taxon>
        <taxon>Agaricomycetes</taxon>
        <taxon>Agaricomycetidae</taxon>
        <taxon>Boletales</taxon>
        <taxon>Coniophorineae</taxon>
        <taxon>Serpulaceae</taxon>
        <taxon>Serpula</taxon>
    </lineage>
</organism>
<evidence type="ECO:0000313" key="1">
    <source>
        <dbReference type="EMBL" id="EGO27173.1"/>
    </source>
</evidence>
<dbReference type="AlphaFoldDB" id="F8NPG3"/>
<dbReference type="EMBL" id="GL945431">
    <property type="protein sequence ID" value="EGO27173.1"/>
    <property type="molecule type" value="Genomic_DNA"/>
</dbReference>
<reference evidence="1" key="1">
    <citation type="submission" date="2011-04" db="EMBL/GenBank/DDBJ databases">
        <title>Evolution of plant cell wall degrading machinery underlies the functional diversity of forest fungi.</title>
        <authorList>
            <consortium name="US DOE Joint Genome Institute (JGI-PGF)"/>
            <person name="Eastwood D.C."/>
            <person name="Floudas D."/>
            <person name="Binder M."/>
            <person name="Majcherczyk A."/>
            <person name="Schneider P."/>
            <person name="Aerts A."/>
            <person name="Asiegbu F.O."/>
            <person name="Baker S.E."/>
            <person name="Barry K."/>
            <person name="Bendiksby M."/>
            <person name="Blumentritt M."/>
            <person name="Coutinho P.M."/>
            <person name="Cullen D."/>
            <person name="Cullen D."/>
            <person name="Gathman A."/>
            <person name="Goodell B."/>
            <person name="Henrissat B."/>
            <person name="Ihrmark K."/>
            <person name="Kauserud H."/>
            <person name="Kohler A."/>
            <person name="LaButti K."/>
            <person name="Lapidus A."/>
            <person name="Lavin J.L."/>
            <person name="Lee Y.-H."/>
            <person name="Lindquist E."/>
            <person name="Lilly W."/>
            <person name="Lucas S."/>
            <person name="Morin E."/>
            <person name="Murat C."/>
            <person name="Oguiza J.A."/>
            <person name="Park J."/>
            <person name="Pisabarro A.G."/>
            <person name="Riley R."/>
            <person name="Rosling A."/>
            <person name="Salamov A."/>
            <person name="Schmidt O."/>
            <person name="Schmutz J."/>
            <person name="Skrede I."/>
            <person name="Stenlid J."/>
            <person name="Wiebenga A."/>
            <person name="Xie X."/>
            <person name="Kues U."/>
            <person name="Hibbett D.S."/>
            <person name="Hoffmeister D."/>
            <person name="Hogberg N."/>
            <person name="Martin F."/>
            <person name="Grigoriev I.V."/>
            <person name="Watkinson S.C."/>
        </authorList>
    </citation>
    <scope>NUCLEOTIDE SEQUENCE</scope>
    <source>
        <strain evidence="1">S7.9</strain>
    </source>
</reference>
<gene>
    <name evidence="1" type="ORF">SERLADRAFT_381490</name>
</gene>